<gene>
    <name evidence="5" type="ORF">EII11_05105</name>
</gene>
<evidence type="ECO:0000259" key="4">
    <source>
        <dbReference type="Pfam" id="PF16555"/>
    </source>
</evidence>
<evidence type="ECO:0000256" key="3">
    <source>
        <dbReference type="SAM" id="SignalP"/>
    </source>
</evidence>
<dbReference type="Gene3D" id="2.60.40.10">
    <property type="entry name" value="Immunoglobulins"/>
    <property type="match status" value="2"/>
</dbReference>
<proteinExistence type="predicted"/>
<keyword evidence="2" id="KW-1133">Transmembrane helix</keyword>
<reference evidence="5 6" key="1">
    <citation type="submission" date="2018-11" db="EMBL/GenBank/DDBJ databases">
        <title>Genomes From Bacteria Associated with the Canine Oral Cavity: a Test Case for Automated Genome-Based Taxonomic Assignment.</title>
        <authorList>
            <person name="Coil D.A."/>
            <person name="Jospin G."/>
            <person name="Darling A.E."/>
            <person name="Wallis C."/>
            <person name="Davis I.J."/>
            <person name="Harris S."/>
            <person name="Eisen J.A."/>
            <person name="Holcombe L.J."/>
            <person name="O'Flynn C."/>
        </authorList>
    </citation>
    <scope>NUCLEOTIDE SEQUENCE [LARGE SCALE GENOMIC DNA]</scope>
    <source>
        <strain evidence="5 6">OH770</strain>
    </source>
</reference>
<feature type="domain" description="Gram-positive pilin subunit D1 N-terminal" evidence="4">
    <location>
        <begin position="46"/>
        <end position="192"/>
    </location>
</feature>
<name>A0A3P1SF66_9ACTO</name>
<dbReference type="OrthoDB" id="3199332at2"/>
<protein>
    <submittedName>
        <fullName evidence="5">LPXTG cell wall anchor domain-containing protein</fullName>
    </submittedName>
</protein>
<keyword evidence="6" id="KW-1185">Reference proteome</keyword>
<comment type="caution">
    <text evidence="5">The sequence shown here is derived from an EMBL/GenBank/DDBJ whole genome shotgun (WGS) entry which is preliminary data.</text>
</comment>
<sequence>MNKWLHMRQRMVALGAAIVLIGTSVVSGVSAHAAEGDLGNIKTDRTGSITLHKHESGTQNAPGQINGANANSIGGAGVANVTFTAYPISNVNLTTSAGWQKLHNFQVPTNACDGNRPSIATLTFGTPKTFPETGPNGATMLTRMAVGAYLICETNAPDTVKKKAAPFIVTLPQPGATPGSWVYDIHAFPKNTVINTPVKSVKVTGMGIGEHEDQRQVSFDIRVKIPNLAKNTGANPQTDEFFRYFIIGDSLVAGYTRGQVTAVRLANSETDAGSDIPSTYYEADNNSATRHWLSVSFLEGTARNTKGLSYLRDNAGKYVVVTIAANVTTLPTDGKLPNTGYLIVDTTKGTQPPYTQQTARPYNPPRQAGQAPTKKSNEPDIIPTNKVVTVWGRVQFTKISDDTPGIPLQGAEFEIYLSDSNGEFCPPNPTGDPIKVNGKTRFTSNERGIVEVPGLWVASAVSSEQNDPQIGDPHRCYVLKEVVAPLGYILPADEEAYFPVGVKPGTTATGNIGEIQNQRVTVPELPLTGASGTLIASVVGTGLILASVGAVLVRRRQQMAEGEI</sequence>
<dbReference type="GO" id="GO:0005975">
    <property type="term" value="P:carbohydrate metabolic process"/>
    <property type="evidence" value="ECO:0007669"/>
    <property type="project" value="UniProtKB-ARBA"/>
</dbReference>
<keyword evidence="2" id="KW-0472">Membrane</keyword>
<evidence type="ECO:0000313" key="5">
    <source>
        <dbReference type="EMBL" id="RRC95646.1"/>
    </source>
</evidence>
<feature type="transmembrane region" description="Helical" evidence="2">
    <location>
        <begin position="534"/>
        <end position="553"/>
    </location>
</feature>
<evidence type="ECO:0000313" key="6">
    <source>
        <dbReference type="Proteomes" id="UP000280444"/>
    </source>
</evidence>
<dbReference type="NCBIfam" id="TIGR01167">
    <property type="entry name" value="LPXTG_anchor"/>
    <property type="match status" value="1"/>
</dbReference>
<dbReference type="EMBL" id="RQZF01000003">
    <property type="protein sequence ID" value="RRC95646.1"/>
    <property type="molecule type" value="Genomic_DNA"/>
</dbReference>
<dbReference type="InterPro" id="IPR013783">
    <property type="entry name" value="Ig-like_fold"/>
</dbReference>
<dbReference type="RefSeq" id="WP_124869541.1">
    <property type="nucleotide sequence ID" value="NZ_RQZF01000003.1"/>
</dbReference>
<dbReference type="InterPro" id="IPR048052">
    <property type="entry name" value="FM1-like"/>
</dbReference>
<feature type="chain" id="PRO_5018016994" evidence="3">
    <location>
        <begin position="34"/>
        <end position="564"/>
    </location>
</feature>
<keyword evidence="3" id="KW-0732">Signal</keyword>
<dbReference type="InterPro" id="IPR032364">
    <property type="entry name" value="GramPos_pilinD1_N"/>
</dbReference>
<dbReference type="NCBIfam" id="NF033902">
    <property type="entry name" value="iso_D2_wall_anc"/>
    <property type="match status" value="1"/>
</dbReference>
<keyword evidence="2" id="KW-0812">Transmembrane</keyword>
<evidence type="ECO:0000256" key="1">
    <source>
        <dbReference type="SAM" id="MobiDB-lite"/>
    </source>
</evidence>
<dbReference type="Proteomes" id="UP000280444">
    <property type="component" value="Unassembled WGS sequence"/>
</dbReference>
<feature type="region of interest" description="Disordered" evidence="1">
    <location>
        <begin position="347"/>
        <end position="380"/>
    </location>
</feature>
<organism evidence="5 6">
    <name type="scientific">Schaalia canis</name>
    <dbReference type="NCBI Taxonomy" id="100469"/>
    <lineage>
        <taxon>Bacteria</taxon>
        <taxon>Bacillati</taxon>
        <taxon>Actinomycetota</taxon>
        <taxon>Actinomycetes</taxon>
        <taxon>Actinomycetales</taxon>
        <taxon>Actinomycetaceae</taxon>
        <taxon>Schaalia</taxon>
    </lineage>
</organism>
<dbReference type="AlphaFoldDB" id="A0A3P1SF66"/>
<accession>A0A3P1SF66</accession>
<dbReference type="Gene3D" id="2.60.40.740">
    <property type="match status" value="1"/>
</dbReference>
<feature type="signal peptide" evidence="3">
    <location>
        <begin position="1"/>
        <end position="33"/>
    </location>
</feature>
<evidence type="ECO:0000256" key="2">
    <source>
        <dbReference type="SAM" id="Phobius"/>
    </source>
</evidence>
<dbReference type="Pfam" id="PF16555">
    <property type="entry name" value="GramPos_pilinD1"/>
    <property type="match status" value="1"/>
</dbReference>
<feature type="compositionally biased region" description="Polar residues" evidence="1">
    <location>
        <begin position="347"/>
        <end position="360"/>
    </location>
</feature>